<reference evidence="3" key="1">
    <citation type="submission" date="2023-06" db="EMBL/GenBank/DDBJ databases">
        <title>Draft genome sequence of Nocardioides sp. SOB77.</title>
        <authorList>
            <person name="Zhang G."/>
        </authorList>
    </citation>
    <scope>NUCLEOTIDE SEQUENCE</scope>
    <source>
        <strain evidence="3">SOB77</strain>
    </source>
</reference>
<feature type="region of interest" description="Disordered" evidence="1">
    <location>
        <begin position="131"/>
        <end position="165"/>
    </location>
</feature>
<sequence>MNSSGIKRGLAVSAISALAVAGIPALASPASAETGDVIQVQSVGPARNGGTEGALVVLNVRNVTPANLKVIGTDLTNSPNNANQSVQLVAAGPVVTSGTANDTTPNDGLDQITVRVRVTTPAAGSTANFAIFEDDAEANPDTDTDGGGPDTDTDGPAQPNGNGTVEVDEARAPVAVQTSGPVASVDITPANQTAPQGTASSAYTVTIRDNAGRLTQLSGAEDIELNAPGAVTINGGDITADEIRSGSATFTAQSGTPGLYTIEAIADDAPNNGSDTATLDVVGGATFTNANELDVVTGADSWNGFGDQGAGDITNDAPADDISVRVDQTSIRLDFRSPANAGGTVVLTVTGNGVTFGGKNSTTVSTVLDANGVGSVTITPDAGTIQDTDSIDVVGSGLDLDFNFDRAEITSVESAADTYVSAIDGNVTIPVTVLDQFGLPVAGAQVDARRTGPSNIDAQPQARKTTDANGQATFTFTDVNAVPNGQDSVLFQVFPDQFSNAVVDTDTATIRYTTDGVGRDFTISLDNTNTGGSAYNPASVTTIPLTDTNANTAAEFIDVAIAGGETGAPVTVSVDNGALILKNGETRLAQGSATETGVIGTDTFDIIGTKSGLVTLTVTSAGRTKTAQFTVSPQNDQSQARNVSVSGPAEAEADDEQVTFTAVVTDAFGNPIQGFFAGNLNVQVSGPGELQDTDAVSNAQGQIKLNVRLDDDAVGPVTIRVQGVPGFGFQFGAQANRINAGDTTDTGPGLSASSNVAEATVNVKEDVPDETDPVDINAVASGSNRASDGYDRVRVDVTPVDAAAGAAVELWKINKEGKERRVKTKALNDRGFVTWLRVDNNGNRNSRYFAVVRPTETSNEGTSNTVRIR</sequence>
<protein>
    <submittedName>
        <fullName evidence="3">Ig-like domain-containing protein</fullName>
    </submittedName>
</protein>
<dbReference type="SUPFAM" id="SSF49373">
    <property type="entry name" value="Invasin/intimin cell-adhesion fragments"/>
    <property type="match status" value="1"/>
</dbReference>
<dbReference type="InterPro" id="IPR008964">
    <property type="entry name" value="Invasin/intimin_cell_adhesion"/>
</dbReference>
<gene>
    <name evidence="3" type="ORF">QWY28_05600</name>
</gene>
<keyword evidence="4" id="KW-1185">Reference proteome</keyword>
<feature type="chain" id="PRO_5046981563" evidence="2">
    <location>
        <begin position="33"/>
        <end position="869"/>
    </location>
</feature>
<dbReference type="Gene3D" id="2.60.40.10">
    <property type="entry name" value="Immunoglobulins"/>
    <property type="match status" value="2"/>
</dbReference>
<feature type="compositionally biased region" description="Acidic residues" evidence="1">
    <location>
        <begin position="132"/>
        <end position="144"/>
    </location>
</feature>
<dbReference type="Proteomes" id="UP001168620">
    <property type="component" value="Unassembled WGS sequence"/>
</dbReference>
<dbReference type="RefSeq" id="WP_300951331.1">
    <property type="nucleotide sequence ID" value="NZ_JAUHJQ010000002.1"/>
</dbReference>
<accession>A0ABT8FCK8</accession>
<evidence type="ECO:0000256" key="2">
    <source>
        <dbReference type="SAM" id="SignalP"/>
    </source>
</evidence>
<dbReference type="EMBL" id="JAUHJQ010000002">
    <property type="protein sequence ID" value="MDN4172408.1"/>
    <property type="molecule type" value="Genomic_DNA"/>
</dbReference>
<proteinExistence type="predicted"/>
<feature type="signal peptide" evidence="2">
    <location>
        <begin position="1"/>
        <end position="32"/>
    </location>
</feature>
<dbReference type="InterPro" id="IPR013783">
    <property type="entry name" value="Ig-like_fold"/>
</dbReference>
<name>A0ABT8FCK8_9ACTN</name>
<keyword evidence="2" id="KW-0732">Signal</keyword>
<comment type="caution">
    <text evidence="3">The sequence shown here is derived from an EMBL/GenBank/DDBJ whole genome shotgun (WGS) entry which is preliminary data.</text>
</comment>
<evidence type="ECO:0000313" key="3">
    <source>
        <dbReference type="EMBL" id="MDN4172408.1"/>
    </source>
</evidence>
<evidence type="ECO:0000256" key="1">
    <source>
        <dbReference type="SAM" id="MobiDB-lite"/>
    </source>
</evidence>
<evidence type="ECO:0000313" key="4">
    <source>
        <dbReference type="Proteomes" id="UP001168620"/>
    </source>
</evidence>
<organism evidence="3 4">
    <name type="scientific">Nocardioides oceani</name>
    <dbReference type="NCBI Taxonomy" id="3058369"/>
    <lineage>
        <taxon>Bacteria</taxon>
        <taxon>Bacillati</taxon>
        <taxon>Actinomycetota</taxon>
        <taxon>Actinomycetes</taxon>
        <taxon>Propionibacteriales</taxon>
        <taxon>Nocardioidaceae</taxon>
        <taxon>Nocardioides</taxon>
    </lineage>
</organism>